<dbReference type="AlphaFoldDB" id="V9EYR1"/>
<organism evidence="2 3">
    <name type="scientific">Phytophthora nicotianae P1569</name>
    <dbReference type="NCBI Taxonomy" id="1317065"/>
    <lineage>
        <taxon>Eukaryota</taxon>
        <taxon>Sar</taxon>
        <taxon>Stramenopiles</taxon>
        <taxon>Oomycota</taxon>
        <taxon>Peronosporomycetes</taxon>
        <taxon>Peronosporales</taxon>
        <taxon>Peronosporaceae</taxon>
        <taxon>Phytophthora</taxon>
    </lineage>
</organism>
<gene>
    <name evidence="2" type="ORF">F443_10918</name>
</gene>
<evidence type="ECO:0000313" key="2">
    <source>
        <dbReference type="EMBL" id="ETI44379.1"/>
    </source>
</evidence>
<sequence>MGYDESDLLVGTFTRQKRVSVDHLTSEVYPVVAMIMGTRRWVWPDGLPVLAPDLEEHVPLELSGISDRQVSWVDPTSGCARTVSLSYELKYIFFAGGDADRPQRGEVLGNSFCDELSPNQGNGAQVWPQSDFFDQLVDDDDGLVDPEPQNSDSSGLQDDPPSRQSGLPTAIKANPLNTFVLGCSTCAASERPSLDIVGAESQELGLFELIKVR</sequence>
<reference evidence="2 3" key="1">
    <citation type="submission" date="2013-11" db="EMBL/GenBank/DDBJ databases">
        <title>The Genome Sequence of Phytophthora parasitica P1569.</title>
        <authorList>
            <consortium name="The Broad Institute Genomics Platform"/>
            <person name="Russ C."/>
            <person name="Tyler B."/>
            <person name="Panabieres F."/>
            <person name="Shan W."/>
            <person name="Tripathy S."/>
            <person name="Grunwald N."/>
            <person name="Machado M."/>
            <person name="Johnson C.S."/>
            <person name="Arredondo F."/>
            <person name="Hong C."/>
            <person name="Coffey M."/>
            <person name="Young S.K."/>
            <person name="Zeng Q."/>
            <person name="Gargeya S."/>
            <person name="Fitzgerald M."/>
            <person name="Abouelleil A."/>
            <person name="Alvarado L."/>
            <person name="Chapman S.B."/>
            <person name="Gainer-Dewar J."/>
            <person name="Goldberg J."/>
            <person name="Griggs A."/>
            <person name="Gujja S."/>
            <person name="Hansen M."/>
            <person name="Howarth C."/>
            <person name="Imamovic A."/>
            <person name="Ireland A."/>
            <person name="Larimer J."/>
            <person name="McCowan C."/>
            <person name="Murphy C."/>
            <person name="Pearson M."/>
            <person name="Poon T.W."/>
            <person name="Priest M."/>
            <person name="Roberts A."/>
            <person name="Saif S."/>
            <person name="Shea T."/>
            <person name="Sykes S."/>
            <person name="Wortman J."/>
            <person name="Nusbaum C."/>
            <person name="Birren B."/>
        </authorList>
    </citation>
    <scope>NUCLEOTIDE SEQUENCE [LARGE SCALE GENOMIC DNA]</scope>
    <source>
        <strain evidence="2 3">P1569</strain>
    </source>
</reference>
<accession>V9EYR1</accession>
<comment type="caution">
    <text evidence="2">The sequence shown here is derived from an EMBL/GenBank/DDBJ whole genome shotgun (WGS) entry which is preliminary data.</text>
</comment>
<evidence type="ECO:0000256" key="1">
    <source>
        <dbReference type="SAM" id="MobiDB-lite"/>
    </source>
</evidence>
<proteinExistence type="predicted"/>
<keyword evidence="3" id="KW-1185">Reference proteome</keyword>
<dbReference type="EMBL" id="ANIZ01001848">
    <property type="protein sequence ID" value="ETI44379.1"/>
    <property type="molecule type" value="Genomic_DNA"/>
</dbReference>
<dbReference type="HOGENOM" id="CLU_1296613_0_0_1"/>
<dbReference type="Proteomes" id="UP000018721">
    <property type="component" value="Unassembled WGS sequence"/>
</dbReference>
<protein>
    <submittedName>
        <fullName evidence="2">Uncharacterized protein</fullName>
    </submittedName>
</protein>
<feature type="region of interest" description="Disordered" evidence="1">
    <location>
        <begin position="137"/>
        <end position="170"/>
    </location>
</feature>
<evidence type="ECO:0000313" key="3">
    <source>
        <dbReference type="Proteomes" id="UP000018721"/>
    </source>
</evidence>
<name>V9EYR1_PHYNI</name>
<feature type="compositionally biased region" description="Polar residues" evidence="1">
    <location>
        <begin position="148"/>
        <end position="167"/>
    </location>
</feature>